<dbReference type="Pfam" id="PF07534">
    <property type="entry name" value="TLD"/>
    <property type="match status" value="1"/>
</dbReference>
<feature type="domain" description="BTB" evidence="2">
    <location>
        <begin position="29"/>
        <end position="105"/>
    </location>
</feature>
<dbReference type="AlphaFoldDB" id="A0A9W4WQI8"/>
<dbReference type="EMBL" id="CAMKVN010001934">
    <property type="protein sequence ID" value="CAI2178848.1"/>
    <property type="molecule type" value="Genomic_DNA"/>
</dbReference>
<dbReference type="InterPro" id="IPR011333">
    <property type="entry name" value="SKP1/BTB/POZ_sf"/>
</dbReference>
<evidence type="ECO:0000313" key="4">
    <source>
        <dbReference type="EMBL" id="CAI2178848.1"/>
    </source>
</evidence>
<feature type="compositionally biased region" description="Low complexity" evidence="1">
    <location>
        <begin position="265"/>
        <end position="275"/>
    </location>
</feature>
<evidence type="ECO:0000313" key="5">
    <source>
        <dbReference type="Proteomes" id="UP001153678"/>
    </source>
</evidence>
<accession>A0A9W4WQI8</accession>
<evidence type="ECO:0000259" key="3">
    <source>
        <dbReference type="PROSITE" id="PS51886"/>
    </source>
</evidence>
<reference evidence="4" key="1">
    <citation type="submission" date="2022-08" db="EMBL/GenBank/DDBJ databases">
        <authorList>
            <person name="Kallberg Y."/>
            <person name="Tangrot J."/>
            <person name="Rosling A."/>
        </authorList>
    </citation>
    <scope>NUCLEOTIDE SEQUENCE</scope>
    <source>
        <strain evidence="4">Wild A</strain>
    </source>
</reference>
<protein>
    <submittedName>
        <fullName evidence="4">18818_t:CDS:1</fullName>
    </submittedName>
</protein>
<evidence type="ECO:0000256" key="1">
    <source>
        <dbReference type="SAM" id="MobiDB-lite"/>
    </source>
</evidence>
<dbReference type="InterPro" id="IPR000210">
    <property type="entry name" value="BTB/POZ_dom"/>
</dbReference>
<evidence type="ECO:0000259" key="2">
    <source>
        <dbReference type="PROSITE" id="PS50097"/>
    </source>
</evidence>
<dbReference type="PROSITE" id="PS51886">
    <property type="entry name" value="TLDC"/>
    <property type="match status" value="1"/>
</dbReference>
<dbReference type="OrthoDB" id="9997739at2759"/>
<dbReference type="Proteomes" id="UP001153678">
    <property type="component" value="Unassembled WGS sequence"/>
</dbReference>
<dbReference type="PANTHER" id="PTHR24413">
    <property type="entry name" value="SPECKLE-TYPE POZ PROTEIN"/>
    <property type="match status" value="1"/>
</dbReference>
<dbReference type="SMART" id="SM00225">
    <property type="entry name" value="BTB"/>
    <property type="match status" value="1"/>
</dbReference>
<proteinExistence type="predicted"/>
<dbReference type="Pfam" id="PF00651">
    <property type="entry name" value="BTB"/>
    <property type="match status" value="1"/>
</dbReference>
<dbReference type="SUPFAM" id="SSF54695">
    <property type="entry name" value="POZ domain"/>
    <property type="match status" value="1"/>
</dbReference>
<organism evidence="4 5">
    <name type="scientific">Funneliformis geosporum</name>
    <dbReference type="NCBI Taxonomy" id="1117311"/>
    <lineage>
        <taxon>Eukaryota</taxon>
        <taxon>Fungi</taxon>
        <taxon>Fungi incertae sedis</taxon>
        <taxon>Mucoromycota</taxon>
        <taxon>Glomeromycotina</taxon>
        <taxon>Glomeromycetes</taxon>
        <taxon>Glomerales</taxon>
        <taxon>Glomeraceae</taxon>
        <taxon>Funneliformis</taxon>
    </lineage>
</organism>
<keyword evidence="5" id="KW-1185">Reference proteome</keyword>
<sequence>MSEDIIMTADLTKGLLRDLKKLHEFDEDYNVILKIGRGFDINSFNAHTVILKARSQYFKNVLKDLKKNKLFKKENVLTLEVPHISADAFKIVLKYIYTGTISLNDITNQESVFFMLDLIIAADELELYDLVDYLQDYIIENHSDWVKDNLIKIYQISYDIKNWDLNVFTKLRDRLSNLIQFIRFFTIPAANYIEDIRPYGMVLPEKLKEDVEKYYIMPNSKPPSHALPPRILPNKVTVDSTASEPKLWPDDFNDCDNNAKVPETDSQSSRDSLLSPSPDIDFDSVLINKNQIKLISRWIVGSHNLGIHGGINNINRFILLTRGNRDGMSGDGFHSRCDNKGPTIVLAKVDKTNVIVGGYNPNSWSSSNKWIATNQCFIFSFKSDGYREGIDDIILSRIKNPNVAIFDGDSNYDIGFSDLQLFSGKYEHKRNL</sequence>
<dbReference type="InterPro" id="IPR006571">
    <property type="entry name" value="TLDc_dom"/>
</dbReference>
<feature type="domain" description="TLDc" evidence="3">
    <location>
        <begin position="293"/>
        <end position="432"/>
    </location>
</feature>
<name>A0A9W4WQI8_9GLOM</name>
<feature type="region of interest" description="Disordered" evidence="1">
    <location>
        <begin position="242"/>
        <end position="275"/>
    </location>
</feature>
<dbReference type="PROSITE" id="PS50097">
    <property type="entry name" value="BTB"/>
    <property type="match status" value="1"/>
</dbReference>
<comment type="caution">
    <text evidence="4">The sequence shown here is derived from an EMBL/GenBank/DDBJ whole genome shotgun (WGS) entry which is preliminary data.</text>
</comment>
<gene>
    <name evidence="4" type="ORF">FWILDA_LOCUS8794</name>
</gene>
<dbReference type="Gene3D" id="3.30.710.10">
    <property type="entry name" value="Potassium Channel Kv1.1, Chain A"/>
    <property type="match status" value="1"/>
</dbReference>
<dbReference type="CDD" id="cd18186">
    <property type="entry name" value="BTB_POZ_ZBTB_KLHL-like"/>
    <property type="match status" value="1"/>
</dbReference>